<proteinExistence type="predicted"/>
<gene>
    <name evidence="2" type="ORF">ACFSW7_09655</name>
</gene>
<keyword evidence="1" id="KW-0472">Membrane</keyword>
<dbReference type="EMBL" id="JBHUNE010000006">
    <property type="protein sequence ID" value="MFD2758641.1"/>
    <property type="molecule type" value="Genomic_DNA"/>
</dbReference>
<comment type="caution">
    <text evidence="2">The sequence shown here is derived from an EMBL/GenBank/DDBJ whole genome shotgun (WGS) entry which is preliminary data.</text>
</comment>
<reference evidence="3" key="1">
    <citation type="journal article" date="2019" name="Int. J. Syst. Evol. Microbiol.">
        <title>The Global Catalogue of Microorganisms (GCM) 10K type strain sequencing project: providing services to taxonomists for standard genome sequencing and annotation.</title>
        <authorList>
            <consortium name="The Broad Institute Genomics Platform"/>
            <consortium name="The Broad Institute Genome Sequencing Center for Infectious Disease"/>
            <person name="Wu L."/>
            <person name="Ma J."/>
        </authorList>
    </citation>
    <scope>NUCLEOTIDE SEQUENCE [LARGE SCALE GENOMIC DNA]</scope>
    <source>
        <strain evidence="3">TISTR 1514</strain>
    </source>
</reference>
<dbReference type="RefSeq" id="WP_019617617.1">
    <property type="nucleotide sequence ID" value="NZ_JBHUNE010000006.1"/>
</dbReference>
<organism evidence="2 3">
    <name type="scientific">Gulosibacter faecalis</name>
    <dbReference type="NCBI Taxonomy" id="272240"/>
    <lineage>
        <taxon>Bacteria</taxon>
        <taxon>Bacillati</taxon>
        <taxon>Actinomycetota</taxon>
        <taxon>Actinomycetes</taxon>
        <taxon>Micrococcales</taxon>
        <taxon>Microbacteriaceae</taxon>
        <taxon>Gulosibacter</taxon>
    </lineage>
</organism>
<keyword evidence="3" id="KW-1185">Reference proteome</keyword>
<evidence type="ECO:0000256" key="1">
    <source>
        <dbReference type="SAM" id="Phobius"/>
    </source>
</evidence>
<protein>
    <submittedName>
        <fullName evidence="2">Uncharacterized protein</fullName>
    </submittedName>
</protein>
<accession>A0ABW5UY74</accession>
<name>A0ABW5UY74_9MICO</name>
<feature type="transmembrane region" description="Helical" evidence="1">
    <location>
        <begin position="33"/>
        <end position="54"/>
    </location>
</feature>
<dbReference type="Proteomes" id="UP001597492">
    <property type="component" value="Unassembled WGS sequence"/>
</dbReference>
<evidence type="ECO:0000313" key="3">
    <source>
        <dbReference type="Proteomes" id="UP001597492"/>
    </source>
</evidence>
<sequence>MNYVIAFFSILVFIAGLWCYGLAFQMPNDTLSMLVFIGGVLLNALAFFIPWQIVGHSRK</sequence>
<evidence type="ECO:0000313" key="2">
    <source>
        <dbReference type="EMBL" id="MFD2758641.1"/>
    </source>
</evidence>
<keyword evidence="1" id="KW-0812">Transmembrane</keyword>
<keyword evidence="1" id="KW-1133">Transmembrane helix</keyword>